<evidence type="ECO:0000256" key="2">
    <source>
        <dbReference type="SAM" id="MobiDB-lite"/>
    </source>
</evidence>
<dbReference type="WBParaSite" id="maker-uti_cns_0002504-snap-gene-0.7-mRNA-1">
    <property type="protein sequence ID" value="maker-uti_cns_0002504-snap-gene-0.7-mRNA-1"/>
    <property type="gene ID" value="maker-uti_cns_0002504-snap-gene-0.7"/>
</dbReference>
<reference evidence="4" key="1">
    <citation type="submission" date="2016-11" db="UniProtKB">
        <authorList>
            <consortium name="WormBaseParasite"/>
        </authorList>
    </citation>
    <scope>IDENTIFICATION</scope>
</reference>
<feature type="region of interest" description="Disordered" evidence="2">
    <location>
        <begin position="1"/>
        <end position="61"/>
    </location>
</feature>
<keyword evidence="3" id="KW-1185">Reference proteome</keyword>
<evidence type="ECO:0000256" key="1">
    <source>
        <dbReference type="SAM" id="Coils"/>
    </source>
</evidence>
<accession>A0A1I8GN78</accession>
<name>A0A1I8GN78_9PLAT</name>
<evidence type="ECO:0000313" key="3">
    <source>
        <dbReference type="Proteomes" id="UP000095280"/>
    </source>
</evidence>
<protein>
    <submittedName>
        <fullName evidence="4">BZIP domain-containing protein</fullName>
    </submittedName>
</protein>
<feature type="coiled-coil region" evidence="1">
    <location>
        <begin position="118"/>
        <end position="181"/>
    </location>
</feature>
<dbReference type="InterPro" id="IPR038817">
    <property type="entry name" value="CCDC192"/>
</dbReference>
<feature type="region of interest" description="Disordered" evidence="2">
    <location>
        <begin position="255"/>
        <end position="286"/>
    </location>
</feature>
<evidence type="ECO:0000313" key="4">
    <source>
        <dbReference type="WBParaSite" id="maker-uti_cns_0002504-snap-gene-0.7-mRNA-1"/>
    </source>
</evidence>
<proteinExistence type="predicted"/>
<feature type="compositionally biased region" description="Polar residues" evidence="2">
    <location>
        <begin position="314"/>
        <end position="326"/>
    </location>
</feature>
<keyword evidence="1" id="KW-0175">Coiled coil</keyword>
<dbReference type="AlphaFoldDB" id="A0A1I8GN78"/>
<sequence length="387" mass="42790">MGTSASLEKGEPLPPSVDRSRIRNDSKLRTTSSDGRTNESDESRNYSTATAAGAWTADDPQQEHLRALNTIQRQQEELSDLASQLRRRDEELRLIRDLRTREEPPTPDESLRLRDLRIRQLEEAAAKERAEAAKQKSRHKKKIRELVGQVAELRQSTTIRIMELRQEVHQLNLENRQLKERLGLSETALVSVTSPRPPAGAAANPDNAGNGNDNNNSGSKSLIVELSTQLSDQAEEIRRLRTQLRDSEARLAQLAPEAAATAPEAAGANSNQRQPQQKQRKSNAAAVPLVAEEPKSPANKPPLLTSELSFVSQASTDVDGQSSQLRQPGDTDSVYSDDTLLYVEMQHQQQHQYQLSSASATAPASGGKSGIIFDSYKQRTIDKLLQD</sequence>
<dbReference type="Proteomes" id="UP000095280">
    <property type="component" value="Unplaced"/>
</dbReference>
<dbReference type="PANTHER" id="PTHR38580">
    <property type="entry name" value="COILED-COIL DOMAIN-CONTAINING PROTEIN 192"/>
    <property type="match status" value="1"/>
</dbReference>
<feature type="compositionally biased region" description="Low complexity" evidence="2">
    <location>
        <begin position="48"/>
        <end position="57"/>
    </location>
</feature>
<feature type="compositionally biased region" description="Basic and acidic residues" evidence="2">
    <location>
        <begin position="18"/>
        <end position="28"/>
    </location>
</feature>
<feature type="region of interest" description="Disordered" evidence="2">
    <location>
        <begin position="190"/>
        <end position="219"/>
    </location>
</feature>
<organism evidence="3 4">
    <name type="scientific">Macrostomum lignano</name>
    <dbReference type="NCBI Taxonomy" id="282301"/>
    <lineage>
        <taxon>Eukaryota</taxon>
        <taxon>Metazoa</taxon>
        <taxon>Spiralia</taxon>
        <taxon>Lophotrochozoa</taxon>
        <taxon>Platyhelminthes</taxon>
        <taxon>Rhabditophora</taxon>
        <taxon>Macrostomorpha</taxon>
        <taxon>Macrostomida</taxon>
        <taxon>Macrostomidae</taxon>
        <taxon>Macrostomum</taxon>
    </lineage>
</organism>
<feature type="region of interest" description="Disordered" evidence="2">
    <location>
        <begin position="314"/>
        <end position="333"/>
    </location>
</feature>
<feature type="compositionally biased region" description="Low complexity" evidence="2">
    <location>
        <begin position="255"/>
        <end position="268"/>
    </location>
</feature>
<feature type="compositionally biased region" description="Low complexity" evidence="2">
    <location>
        <begin position="199"/>
        <end position="216"/>
    </location>
</feature>
<feature type="coiled-coil region" evidence="1">
    <location>
        <begin position="223"/>
        <end position="250"/>
    </location>
</feature>
<dbReference type="PANTHER" id="PTHR38580:SF1">
    <property type="entry name" value="COILED-COIL DOMAIN-CONTAINING PROTEIN 192"/>
    <property type="match status" value="1"/>
</dbReference>